<keyword evidence="1" id="KW-1133">Transmembrane helix</keyword>
<evidence type="ECO:0000313" key="3">
    <source>
        <dbReference type="Proteomes" id="UP001185092"/>
    </source>
</evidence>
<accession>A0AAE4BRW4</accession>
<protein>
    <recommendedName>
        <fullName evidence="4">Membrane or secreted protein</fullName>
    </recommendedName>
</protein>
<dbReference type="Proteomes" id="UP001185092">
    <property type="component" value="Unassembled WGS sequence"/>
</dbReference>
<dbReference type="RefSeq" id="WP_309937138.1">
    <property type="nucleotide sequence ID" value="NZ_AP025305.1"/>
</dbReference>
<keyword evidence="1" id="KW-0812">Transmembrane</keyword>
<organism evidence="2 3">
    <name type="scientific">Aureibacter tunicatorum</name>
    <dbReference type="NCBI Taxonomy" id="866807"/>
    <lineage>
        <taxon>Bacteria</taxon>
        <taxon>Pseudomonadati</taxon>
        <taxon>Bacteroidota</taxon>
        <taxon>Cytophagia</taxon>
        <taxon>Cytophagales</taxon>
        <taxon>Persicobacteraceae</taxon>
        <taxon>Aureibacter</taxon>
    </lineage>
</organism>
<evidence type="ECO:0000256" key="1">
    <source>
        <dbReference type="SAM" id="Phobius"/>
    </source>
</evidence>
<name>A0AAE4BRW4_9BACT</name>
<dbReference type="EMBL" id="JAVDQD010000001">
    <property type="protein sequence ID" value="MDR6237672.1"/>
    <property type="molecule type" value="Genomic_DNA"/>
</dbReference>
<evidence type="ECO:0000313" key="2">
    <source>
        <dbReference type="EMBL" id="MDR6237672.1"/>
    </source>
</evidence>
<keyword evidence="1" id="KW-0472">Membrane</keyword>
<evidence type="ECO:0008006" key="4">
    <source>
        <dbReference type="Google" id="ProtNLM"/>
    </source>
</evidence>
<proteinExistence type="predicted"/>
<comment type="caution">
    <text evidence="2">The sequence shown here is derived from an EMBL/GenBank/DDBJ whole genome shotgun (WGS) entry which is preliminary data.</text>
</comment>
<gene>
    <name evidence="2" type="ORF">HNQ88_000648</name>
</gene>
<dbReference type="AlphaFoldDB" id="A0AAE4BRW4"/>
<sequence length="78" mass="8655">MTTVLLGIGLIGLFFVLMSVRLIFIKNGQFKGTCASQSPFLNKEGEKCGYCGKEPEHCKNKKTNLGEVEKVLAKFEKN</sequence>
<reference evidence="2" key="1">
    <citation type="submission" date="2023-07" db="EMBL/GenBank/DDBJ databases">
        <title>Genomic Encyclopedia of Type Strains, Phase IV (KMG-IV): sequencing the most valuable type-strain genomes for metagenomic binning, comparative biology and taxonomic classification.</title>
        <authorList>
            <person name="Goeker M."/>
        </authorList>
    </citation>
    <scope>NUCLEOTIDE SEQUENCE</scope>
    <source>
        <strain evidence="2">DSM 26174</strain>
    </source>
</reference>
<keyword evidence="3" id="KW-1185">Reference proteome</keyword>
<feature type="transmembrane region" description="Helical" evidence="1">
    <location>
        <begin position="6"/>
        <end position="24"/>
    </location>
</feature>